<reference evidence="1" key="1">
    <citation type="journal article" date="2022" name="bioRxiv">
        <title>Sequencing and chromosome-scale assembly of the giantPleurodeles waltlgenome.</title>
        <authorList>
            <person name="Brown T."/>
            <person name="Elewa A."/>
            <person name="Iarovenko S."/>
            <person name="Subramanian E."/>
            <person name="Araus A.J."/>
            <person name="Petzold A."/>
            <person name="Susuki M."/>
            <person name="Suzuki K.-i.T."/>
            <person name="Hayashi T."/>
            <person name="Toyoda A."/>
            <person name="Oliveira C."/>
            <person name="Osipova E."/>
            <person name="Leigh N.D."/>
            <person name="Simon A."/>
            <person name="Yun M.H."/>
        </authorList>
    </citation>
    <scope>NUCLEOTIDE SEQUENCE</scope>
    <source>
        <strain evidence="1">20211129_DDA</strain>
        <tissue evidence="1">Liver</tissue>
    </source>
</reference>
<sequence>MTVGAQGAWPSCDRAGRIRPELQVGPASILKFRLVYVSRVATSATGDSVKLRDHFWPVRASDGSSCRAEYEGYTGLLMSYSRETRAEPSPGGGGKRTKKLRGVIRETLVPPDPPGKDGAVQSGATGVLNGLIVADWEVAVRREQSWGPEKEKGGWGRRLILALQQVVLSRLVLRPTRATVHSKIRRRPVRLFLHHTIYAQEDLKSSQFYSNQ</sequence>
<proteinExistence type="predicted"/>
<dbReference type="EMBL" id="JANPWB010000005">
    <property type="protein sequence ID" value="KAJ1189602.1"/>
    <property type="molecule type" value="Genomic_DNA"/>
</dbReference>
<evidence type="ECO:0000313" key="2">
    <source>
        <dbReference type="Proteomes" id="UP001066276"/>
    </source>
</evidence>
<keyword evidence="2" id="KW-1185">Reference proteome</keyword>
<name>A0AAV7UPR1_PLEWA</name>
<gene>
    <name evidence="1" type="ORF">NDU88_006346</name>
</gene>
<dbReference type="Proteomes" id="UP001066276">
    <property type="component" value="Chromosome 3_1"/>
</dbReference>
<accession>A0AAV7UPR1</accession>
<dbReference type="AlphaFoldDB" id="A0AAV7UPR1"/>
<evidence type="ECO:0000313" key="1">
    <source>
        <dbReference type="EMBL" id="KAJ1189602.1"/>
    </source>
</evidence>
<comment type="caution">
    <text evidence="1">The sequence shown here is derived from an EMBL/GenBank/DDBJ whole genome shotgun (WGS) entry which is preliminary data.</text>
</comment>
<organism evidence="1 2">
    <name type="scientific">Pleurodeles waltl</name>
    <name type="common">Iberian ribbed newt</name>
    <dbReference type="NCBI Taxonomy" id="8319"/>
    <lineage>
        <taxon>Eukaryota</taxon>
        <taxon>Metazoa</taxon>
        <taxon>Chordata</taxon>
        <taxon>Craniata</taxon>
        <taxon>Vertebrata</taxon>
        <taxon>Euteleostomi</taxon>
        <taxon>Amphibia</taxon>
        <taxon>Batrachia</taxon>
        <taxon>Caudata</taxon>
        <taxon>Salamandroidea</taxon>
        <taxon>Salamandridae</taxon>
        <taxon>Pleurodelinae</taxon>
        <taxon>Pleurodeles</taxon>
    </lineage>
</organism>
<protein>
    <submittedName>
        <fullName evidence="1">Uncharacterized protein</fullName>
    </submittedName>
</protein>